<name>A0A5E4FWJ7_PRUDU</name>
<accession>A0A5E4FWJ7</accession>
<gene>
    <name evidence="1" type="ORF">ALMOND_2B026659</name>
</gene>
<proteinExistence type="predicted"/>
<protein>
    <submittedName>
        <fullName evidence="1">PREDICTED: LOW QUALITY PROTEIN</fullName>
    </submittedName>
</protein>
<evidence type="ECO:0000313" key="1">
    <source>
        <dbReference type="EMBL" id="VVA31768.1"/>
    </source>
</evidence>
<dbReference type="Proteomes" id="UP000327085">
    <property type="component" value="Chromosome 8"/>
</dbReference>
<dbReference type="Gramene" id="VVA31768">
    <property type="protein sequence ID" value="VVA31768"/>
    <property type="gene ID" value="Prudul26B026659"/>
</dbReference>
<dbReference type="EMBL" id="CABIKO010000226">
    <property type="protein sequence ID" value="VVA31768.1"/>
    <property type="molecule type" value="Genomic_DNA"/>
</dbReference>
<evidence type="ECO:0000313" key="2">
    <source>
        <dbReference type="Proteomes" id="UP000327085"/>
    </source>
</evidence>
<reference evidence="2" key="1">
    <citation type="journal article" date="2020" name="Plant J.">
        <title>Transposons played a major role in the diversification between the closely related almond and peach genomes: results from the almond genome sequence.</title>
        <authorList>
            <person name="Alioto T."/>
            <person name="Alexiou K.G."/>
            <person name="Bardil A."/>
            <person name="Barteri F."/>
            <person name="Castanera R."/>
            <person name="Cruz F."/>
            <person name="Dhingra A."/>
            <person name="Duval H."/>
            <person name="Fernandez I Marti A."/>
            <person name="Frias L."/>
            <person name="Galan B."/>
            <person name="Garcia J.L."/>
            <person name="Howad W."/>
            <person name="Gomez-Garrido J."/>
            <person name="Gut M."/>
            <person name="Julca I."/>
            <person name="Morata J."/>
            <person name="Puigdomenech P."/>
            <person name="Ribeca P."/>
            <person name="Rubio Cabetas M.J."/>
            <person name="Vlasova A."/>
            <person name="Wirthensohn M."/>
            <person name="Garcia-Mas J."/>
            <person name="Gabaldon T."/>
            <person name="Casacuberta J.M."/>
            <person name="Arus P."/>
        </authorList>
    </citation>
    <scope>NUCLEOTIDE SEQUENCE [LARGE SCALE GENOMIC DNA]</scope>
    <source>
        <strain evidence="2">cv. Texas</strain>
    </source>
</reference>
<dbReference type="InParanoid" id="A0A5E4FWJ7"/>
<sequence>MALTIPTAGQPLKSSLSARANNSPSCIFYPEVEDGTQFELKPGILNLLPSFHGLPMDDPYMHLKLYHETVENILLRACIITWHQLQEKCLLKFFHASRTLALKKEILAFSQKQGEAFHETWERFVTSQVCAIYNEETHDITQCPSKAAFPKLVEEHVNDREKGLFPNQPEQNPRNQEHLKAVKMLRKGKTFDNRPNIEFEEEEAHIEKGKQHVTSNATTVKSLVPNAMSEALALMQEPNSH</sequence>
<dbReference type="AlphaFoldDB" id="A0A5E4FWJ7"/>
<organism evidence="1 2">
    <name type="scientific">Prunus dulcis</name>
    <name type="common">Almond</name>
    <name type="synonym">Amygdalus dulcis</name>
    <dbReference type="NCBI Taxonomy" id="3755"/>
    <lineage>
        <taxon>Eukaryota</taxon>
        <taxon>Viridiplantae</taxon>
        <taxon>Streptophyta</taxon>
        <taxon>Embryophyta</taxon>
        <taxon>Tracheophyta</taxon>
        <taxon>Spermatophyta</taxon>
        <taxon>Magnoliopsida</taxon>
        <taxon>eudicotyledons</taxon>
        <taxon>Gunneridae</taxon>
        <taxon>Pentapetalae</taxon>
        <taxon>rosids</taxon>
        <taxon>fabids</taxon>
        <taxon>Rosales</taxon>
        <taxon>Rosaceae</taxon>
        <taxon>Amygdaloideae</taxon>
        <taxon>Amygdaleae</taxon>
        <taxon>Prunus</taxon>
    </lineage>
</organism>